<evidence type="ECO:0000259" key="3">
    <source>
        <dbReference type="Pfam" id="PF00248"/>
    </source>
</evidence>
<keyword evidence="2" id="KW-0560">Oxidoreductase</keyword>
<proteinExistence type="inferred from homology"/>
<dbReference type="Pfam" id="PF22725">
    <property type="entry name" value="GFO_IDH_MocA_C3"/>
    <property type="match status" value="1"/>
</dbReference>
<keyword evidence="7" id="KW-1185">Reference proteome</keyword>
<dbReference type="SUPFAM" id="SSF51430">
    <property type="entry name" value="NAD(P)-linked oxidoreductase"/>
    <property type="match status" value="1"/>
</dbReference>
<feature type="domain" description="GFO/IDH/MocA-like oxidoreductase" evidence="5">
    <location>
        <begin position="135"/>
        <end position="258"/>
    </location>
</feature>
<evidence type="ECO:0000256" key="1">
    <source>
        <dbReference type="ARBA" id="ARBA00010928"/>
    </source>
</evidence>
<feature type="domain" description="Gfo/Idh/MocA-like oxidoreductase N-terminal" evidence="4">
    <location>
        <begin position="7"/>
        <end position="120"/>
    </location>
</feature>
<dbReference type="InterPro" id="IPR055170">
    <property type="entry name" value="GFO_IDH_MocA-like_dom"/>
</dbReference>
<dbReference type="SUPFAM" id="SSF51735">
    <property type="entry name" value="NAD(P)-binding Rossmann-fold domains"/>
    <property type="match status" value="1"/>
</dbReference>
<dbReference type="Gene3D" id="3.30.360.10">
    <property type="entry name" value="Dihydrodipicolinate Reductase, domain 2"/>
    <property type="match status" value="1"/>
</dbReference>
<gene>
    <name evidence="6" type="ORF">PY649_22115</name>
</gene>
<feature type="domain" description="NADP-dependent oxidoreductase" evidence="3">
    <location>
        <begin position="391"/>
        <end position="665"/>
    </location>
</feature>
<protein>
    <submittedName>
        <fullName evidence="6">Aldo/keto reductase</fullName>
    </submittedName>
</protein>
<dbReference type="Gene3D" id="3.20.20.100">
    <property type="entry name" value="NADP-dependent oxidoreductase domain"/>
    <property type="match status" value="1"/>
</dbReference>
<dbReference type="PANTHER" id="PTHR22604">
    <property type="entry name" value="OXIDOREDUCTASES"/>
    <property type="match status" value="1"/>
</dbReference>
<dbReference type="InterPro" id="IPR050984">
    <property type="entry name" value="Gfo/Idh/MocA_domain"/>
</dbReference>
<evidence type="ECO:0000313" key="7">
    <source>
        <dbReference type="Proteomes" id="UP001172645"/>
    </source>
</evidence>
<sequence>MSTNAPIRWGIIGPGKIAQTFADGVAHSRTGKLVAIASRNPEKPGLGDNFPGARIVDGYEALLIDKEIDAIYIATPHTGHAEWAIKAIRAGKHVLVEKPIALSAYDAEAIYYEAKKAGVFAGEAFMYRVHPQTAKLVELVKSGVIGEIRIIRSSFGFNMGTVKPEHRLFANDTAGGGILDVGGYPVSMARLIAGAVEGKPFLDPEKVSGVAHLGQTGVDEWASAVLKFPNEIIAEVSCSIMANQDNTLRIIGSDGRLEVKDFWFACGHKGGIGKIELIKGAETQTIEVKEDGWLYSFEVDAAGEAIRAGRPEFAYPGIGWADSIGNLRVLDQWRASVGLEYEVEKATRRTTNIAGAAVTKGNSIPKRSIPGIAKPASIVTLGFEFFPNFAAASLTLDAFYEAGGNVFDSAYVYGGGKTESIFGDWHTSRNVPREEIVLIGKGAHSPLCYPDMIGKQLDQSLNRLKTDYVDIYFMHRDNTAVPVGEFVDAMDAEVKAGRIRGIFGGSNWTRARFDEAIAYAEKNGKAAPAALSNNFSLAEMLDPIWAGCVAASDDEWKAWLNAKHIPNFAWSSQGRGFFTDRAGRDKRNEEELVRVWYSDRNFGRRDRAIELAQKLGRNPIHIALAYVVAQPFPVIPLIGPRTIAELEDSLSALDIKLTPEQVKWLEG</sequence>
<dbReference type="InterPro" id="IPR023210">
    <property type="entry name" value="NADP_OxRdtase_dom"/>
</dbReference>
<evidence type="ECO:0000259" key="5">
    <source>
        <dbReference type="Pfam" id="PF22725"/>
    </source>
</evidence>
<dbReference type="CDD" id="cd19082">
    <property type="entry name" value="AKR_AKR10A1_2"/>
    <property type="match status" value="1"/>
</dbReference>
<evidence type="ECO:0000313" key="6">
    <source>
        <dbReference type="EMBL" id="MDL2401609.1"/>
    </source>
</evidence>
<dbReference type="InterPro" id="IPR000683">
    <property type="entry name" value="Gfo/Idh/MocA-like_OxRdtase_N"/>
</dbReference>
<dbReference type="Proteomes" id="UP001172645">
    <property type="component" value="Unassembled WGS sequence"/>
</dbReference>
<dbReference type="Pfam" id="PF00248">
    <property type="entry name" value="Aldo_ket_red"/>
    <property type="match status" value="1"/>
</dbReference>
<dbReference type="PANTHER" id="PTHR22604:SF105">
    <property type="entry name" value="TRANS-1,2-DIHYDROBENZENE-1,2-DIOL DEHYDROGENASE"/>
    <property type="match status" value="1"/>
</dbReference>
<accession>A0ABT7JZ33</accession>
<evidence type="ECO:0000256" key="2">
    <source>
        <dbReference type="ARBA" id="ARBA00023002"/>
    </source>
</evidence>
<dbReference type="SUPFAM" id="SSF55347">
    <property type="entry name" value="Glyceraldehyde-3-phosphate dehydrogenase-like, C-terminal domain"/>
    <property type="match status" value="1"/>
</dbReference>
<name>A0ABT7JZ33_9HYPH</name>
<dbReference type="InterPro" id="IPR036812">
    <property type="entry name" value="NAD(P)_OxRdtase_dom_sf"/>
</dbReference>
<dbReference type="Gene3D" id="3.40.50.720">
    <property type="entry name" value="NAD(P)-binding Rossmann-like Domain"/>
    <property type="match status" value="1"/>
</dbReference>
<dbReference type="RefSeq" id="WP_285870843.1">
    <property type="nucleotide sequence ID" value="NZ_JARFYM010000020.1"/>
</dbReference>
<comment type="caution">
    <text evidence="6">The sequence shown here is derived from an EMBL/GenBank/DDBJ whole genome shotgun (WGS) entry which is preliminary data.</text>
</comment>
<comment type="similarity">
    <text evidence="1">Belongs to the Gfo/Idh/MocA family.</text>
</comment>
<evidence type="ECO:0000259" key="4">
    <source>
        <dbReference type="Pfam" id="PF01408"/>
    </source>
</evidence>
<organism evidence="6 7">
    <name type="scientific">Rhizobium mayense</name>
    <dbReference type="NCBI Taxonomy" id="1312184"/>
    <lineage>
        <taxon>Bacteria</taxon>
        <taxon>Pseudomonadati</taxon>
        <taxon>Pseudomonadota</taxon>
        <taxon>Alphaproteobacteria</taxon>
        <taxon>Hyphomicrobiales</taxon>
        <taxon>Rhizobiaceae</taxon>
        <taxon>Rhizobium/Agrobacterium group</taxon>
        <taxon>Rhizobium</taxon>
    </lineage>
</organism>
<reference evidence="6" key="1">
    <citation type="submission" date="2023-06" db="EMBL/GenBank/DDBJ databases">
        <title>Phylogenetic Diversity of Rhizobium strains.</title>
        <authorList>
            <person name="Moura F.T."/>
            <person name="Helene L.C.F."/>
            <person name="Hungria M."/>
        </authorList>
    </citation>
    <scope>NUCLEOTIDE SEQUENCE</scope>
    <source>
        <strain evidence="6">CCGE526</strain>
    </source>
</reference>
<dbReference type="EMBL" id="JARFYM010000020">
    <property type="protein sequence ID" value="MDL2401609.1"/>
    <property type="molecule type" value="Genomic_DNA"/>
</dbReference>
<dbReference type="InterPro" id="IPR036291">
    <property type="entry name" value="NAD(P)-bd_dom_sf"/>
</dbReference>
<dbReference type="Pfam" id="PF01408">
    <property type="entry name" value="GFO_IDH_MocA"/>
    <property type="match status" value="1"/>
</dbReference>